<name>A0A366EKW3_9BACI</name>
<dbReference type="AlphaFoldDB" id="A0A366EKW3"/>
<reference evidence="1 2" key="1">
    <citation type="submission" date="2018-06" db="EMBL/GenBank/DDBJ databases">
        <title>Freshwater and sediment microbial communities from various areas in North America, analyzing microbe dynamics in response to fracking.</title>
        <authorList>
            <person name="Lamendella R."/>
        </authorList>
    </citation>
    <scope>NUCLEOTIDE SEQUENCE [LARGE SCALE GENOMIC DNA]</scope>
    <source>
        <strain evidence="1 2">97B</strain>
    </source>
</reference>
<dbReference type="EMBL" id="QNRJ01000011">
    <property type="protein sequence ID" value="RBP02998.1"/>
    <property type="molecule type" value="Genomic_DNA"/>
</dbReference>
<dbReference type="Proteomes" id="UP000252118">
    <property type="component" value="Unassembled WGS sequence"/>
</dbReference>
<sequence>MQLVKMIRFDRNGFTCGPPQSESIYKRREPVFINREIDNLFHTGQSIYTSEMILPRSTDRQWSGCFCHLEEFTQVATETRHIGFLPRENVIWVRNKSHLGSGIPYIHHFVHPLVDQGTDDDNMIKDTWVKMSVEDALERTRLWKKEHGSLPGWITECYLMEGQVKRLVYPSTNEKIMEFWLSKN</sequence>
<comment type="caution">
    <text evidence="1">The sequence shown here is derived from an EMBL/GenBank/DDBJ whole genome shotgun (WGS) entry which is preliminary data.</text>
</comment>
<proteinExistence type="predicted"/>
<gene>
    <name evidence="1" type="ORF">DET59_11195</name>
</gene>
<evidence type="ECO:0000313" key="2">
    <source>
        <dbReference type="Proteomes" id="UP000252118"/>
    </source>
</evidence>
<organism evidence="1 2">
    <name type="scientific">Rossellomorea aquimaris</name>
    <dbReference type="NCBI Taxonomy" id="189382"/>
    <lineage>
        <taxon>Bacteria</taxon>
        <taxon>Bacillati</taxon>
        <taxon>Bacillota</taxon>
        <taxon>Bacilli</taxon>
        <taxon>Bacillales</taxon>
        <taxon>Bacillaceae</taxon>
        <taxon>Rossellomorea</taxon>
    </lineage>
</organism>
<accession>A0A366EKW3</accession>
<protein>
    <submittedName>
        <fullName evidence="1">Uncharacterized protein</fullName>
    </submittedName>
</protein>
<dbReference type="OrthoDB" id="2840994at2"/>
<evidence type="ECO:0000313" key="1">
    <source>
        <dbReference type="EMBL" id="RBP02998.1"/>
    </source>
</evidence>
<dbReference type="RefSeq" id="WP_113970344.1">
    <property type="nucleotide sequence ID" value="NZ_QNRJ01000011.1"/>
</dbReference>